<dbReference type="KEGG" id="tio:INP52_02930"/>
<dbReference type="InterPro" id="IPR021205">
    <property type="entry name" value="Lanti_perm_SpaE/MutE/EpiE-like"/>
</dbReference>
<dbReference type="EMBL" id="CP063767">
    <property type="protein sequence ID" value="QOY61543.1"/>
    <property type="molecule type" value="Genomic_DNA"/>
</dbReference>
<feature type="transmembrane region" description="Helical" evidence="1">
    <location>
        <begin position="134"/>
        <end position="158"/>
    </location>
</feature>
<name>A0A7S7MAB7_9ACTN</name>
<reference evidence="2 3" key="1">
    <citation type="submission" date="2020-10" db="EMBL/GenBank/DDBJ databases">
        <title>Olsenella immobilis sp.nov., isolated from the mud in a fermentation cellar used for the production of Chinese strong-flavoured liquor.</title>
        <authorList>
            <person name="Lu L."/>
        </authorList>
    </citation>
    <scope>NUCLEOTIDE SEQUENCE [LARGE SCALE GENOMIC DNA]</scope>
    <source>
        <strain evidence="2 3">LZLJ-2</strain>
    </source>
</reference>
<accession>A0A7S7MAB7</accession>
<feature type="transmembrane region" description="Helical" evidence="1">
    <location>
        <begin position="232"/>
        <end position="253"/>
    </location>
</feature>
<dbReference type="CDD" id="cd21807">
    <property type="entry name" value="ABC-2_lan_permease_MutE_EpiE-like"/>
    <property type="match status" value="1"/>
</dbReference>
<evidence type="ECO:0000313" key="2">
    <source>
        <dbReference type="EMBL" id="QOY61543.1"/>
    </source>
</evidence>
<keyword evidence="1" id="KW-1133">Transmembrane helix</keyword>
<feature type="transmembrane region" description="Helical" evidence="1">
    <location>
        <begin position="58"/>
        <end position="78"/>
    </location>
</feature>
<feature type="transmembrane region" description="Helical" evidence="1">
    <location>
        <begin position="98"/>
        <end position="122"/>
    </location>
</feature>
<protein>
    <submittedName>
        <fullName evidence="2">Bacteriocin ABC transporter permease</fullName>
    </submittedName>
</protein>
<gene>
    <name evidence="2" type="ORF">INP52_02930</name>
</gene>
<keyword evidence="1" id="KW-0812">Transmembrane</keyword>
<organism evidence="2 3">
    <name type="scientific">Thermophilibacter immobilis</name>
    <dbReference type="NCBI Taxonomy" id="2779519"/>
    <lineage>
        <taxon>Bacteria</taxon>
        <taxon>Bacillati</taxon>
        <taxon>Actinomycetota</taxon>
        <taxon>Coriobacteriia</taxon>
        <taxon>Coriobacteriales</taxon>
        <taxon>Atopobiaceae</taxon>
        <taxon>Thermophilibacter</taxon>
    </lineage>
</organism>
<keyword evidence="1" id="KW-0472">Membrane</keyword>
<evidence type="ECO:0000313" key="3">
    <source>
        <dbReference type="Proteomes" id="UP000593735"/>
    </source>
</evidence>
<feature type="transmembrane region" description="Helical" evidence="1">
    <location>
        <begin position="165"/>
        <end position="183"/>
    </location>
</feature>
<proteinExistence type="predicted"/>
<keyword evidence="3" id="KW-1185">Reference proteome</keyword>
<evidence type="ECO:0000256" key="1">
    <source>
        <dbReference type="SAM" id="Phobius"/>
    </source>
</evidence>
<dbReference type="Proteomes" id="UP000593735">
    <property type="component" value="Chromosome"/>
</dbReference>
<feature type="transmembrane region" description="Helical" evidence="1">
    <location>
        <begin position="28"/>
        <end position="52"/>
    </location>
</feature>
<sequence length="259" mass="26450">MPAVPHPTFFSALRAEVLKSAHGAPVRLAVALALPFGLLGGIVLPLAGWPISYSAWNYYYMLLLPVTVSLASATVAGYDARLSGHVPLSCGVPLARTWVAKALWCLGLSLLGSLVTCALYTVGALLSPAGAASVASMLATALVSTVATSWMVPVTLFLVTRAGMLAGVLVPLGVQLVAGFAWGSTSLWPLIPPVAAAVLPTAFLPVLPSGEPMDAATGALAATLGRLTPDHALALVVCVAATVALTALSALWFSRSEEL</sequence>
<dbReference type="AlphaFoldDB" id="A0A7S7MAB7"/>